<dbReference type="EMBL" id="KB637888">
    <property type="protein sequence ID" value="EMS14718.1"/>
    <property type="molecule type" value="Genomic_DNA"/>
</dbReference>
<dbReference type="AlphaFoldDB" id="M7X401"/>
<dbReference type="VEuPathDB" id="AmoebaDB:KM1_205440"/>
<name>M7X401_ENTHI</name>
<accession>M7X401</accession>
<organism evidence="1 2">
    <name type="scientific">Entamoeba histolytica HM-3:IMSS</name>
    <dbReference type="NCBI Taxonomy" id="885315"/>
    <lineage>
        <taxon>Eukaryota</taxon>
        <taxon>Amoebozoa</taxon>
        <taxon>Evosea</taxon>
        <taxon>Archamoebae</taxon>
        <taxon>Mastigamoebida</taxon>
        <taxon>Entamoebidae</taxon>
        <taxon>Entamoeba</taxon>
    </lineage>
</organism>
<protein>
    <submittedName>
        <fullName evidence="1">Uncharacterized protein</fullName>
    </submittedName>
</protein>
<reference evidence="1 2" key="1">
    <citation type="submission" date="2013-01" db="EMBL/GenBank/DDBJ databases">
        <authorList>
            <person name="Inman J."/>
            <person name="Zafar N."/>
            <person name="Lorenzi H."/>
            <person name="Caler E."/>
        </authorList>
    </citation>
    <scope>NUCLEOTIDE SEQUENCE [LARGE SCALE GENOMIC DNA]</scope>
    <source>
        <strain evidence="1 2">HM-3:IMSS</strain>
    </source>
</reference>
<sequence length="101" mass="11795">MNSSTYVKSVLKELAAEISITIKYLASTNLSPEGDSLIHAVAIWIRRVSFINEFNYNDTLLNYLDYLIEDAHVLIIDNEKLLGLLDQFRFFYTREYAIHFK</sequence>
<evidence type="ECO:0000313" key="1">
    <source>
        <dbReference type="EMBL" id="EMS14718.1"/>
    </source>
</evidence>
<gene>
    <name evidence="1" type="ORF">KM1_205440</name>
</gene>
<proteinExistence type="predicted"/>
<evidence type="ECO:0000313" key="2">
    <source>
        <dbReference type="Proteomes" id="UP000030780"/>
    </source>
</evidence>
<dbReference type="Proteomes" id="UP000030780">
    <property type="component" value="Unassembled WGS sequence"/>
</dbReference>